<dbReference type="SUPFAM" id="SSF57850">
    <property type="entry name" value="RING/U-box"/>
    <property type="match status" value="1"/>
</dbReference>
<dbReference type="InterPro" id="IPR001650">
    <property type="entry name" value="Helicase_C-like"/>
</dbReference>
<dbReference type="OrthoDB" id="448448at2759"/>
<dbReference type="InterPro" id="IPR049730">
    <property type="entry name" value="SNF2/RAD54-like_C"/>
</dbReference>
<evidence type="ECO:0000256" key="1">
    <source>
        <dbReference type="ARBA" id="ARBA00004123"/>
    </source>
</evidence>
<dbReference type="GO" id="GO:0005634">
    <property type="term" value="C:nucleus"/>
    <property type="evidence" value="ECO:0007669"/>
    <property type="project" value="UniProtKB-SubCell"/>
</dbReference>
<keyword evidence="4" id="KW-0547">Nucleotide-binding</keyword>
<dbReference type="SMART" id="SM00910">
    <property type="entry name" value="HIRAN"/>
    <property type="match status" value="1"/>
</dbReference>
<dbReference type="PROSITE" id="PS51194">
    <property type="entry name" value="HELICASE_CTER"/>
    <property type="match status" value="1"/>
</dbReference>
<evidence type="ECO:0000256" key="8">
    <source>
        <dbReference type="ARBA" id="ARBA00022833"/>
    </source>
</evidence>
<dbReference type="Pfam" id="PF13920">
    <property type="entry name" value="zf-C3HC4_3"/>
    <property type="match status" value="1"/>
</dbReference>
<keyword evidence="5 11" id="KW-0863">Zinc-finger</keyword>
<dbReference type="InterPro" id="IPR014001">
    <property type="entry name" value="Helicase_ATP-bd"/>
</dbReference>
<evidence type="ECO:0000259" key="14">
    <source>
        <dbReference type="PROSITE" id="PS51192"/>
    </source>
</evidence>
<evidence type="ECO:0000259" key="13">
    <source>
        <dbReference type="PROSITE" id="PS50089"/>
    </source>
</evidence>
<keyword evidence="6" id="KW-0378">Hydrolase</keyword>
<feature type="region of interest" description="Disordered" evidence="12">
    <location>
        <begin position="64"/>
        <end position="84"/>
    </location>
</feature>
<dbReference type="PROSITE" id="PS00518">
    <property type="entry name" value="ZF_RING_1"/>
    <property type="match status" value="1"/>
</dbReference>
<dbReference type="GO" id="GO:0016818">
    <property type="term" value="F:hydrolase activity, acting on acid anhydrides, in phosphorus-containing anhydrides"/>
    <property type="evidence" value="ECO:0007669"/>
    <property type="project" value="InterPro"/>
</dbReference>
<dbReference type="Gene3D" id="3.40.50.10810">
    <property type="entry name" value="Tandem AAA-ATPase domain"/>
    <property type="match status" value="1"/>
</dbReference>
<dbReference type="Gene3D" id="3.40.50.300">
    <property type="entry name" value="P-loop containing nucleotide triphosphate hydrolases"/>
    <property type="match status" value="1"/>
</dbReference>
<evidence type="ECO:0000256" key="4">
    <source>
        <dbReference type="ARBA" id="ARBA00022741"/>
    </source>
</evidence>
<dbReference type="Pfam" id="PF00271">
    <property type="entry name" value="Helicase_C"/>
    <property type="match status" value="1"/>
</dbReference>
<dbReference type="PANTHER" id="PTHR45626:SF17">
    <property type="entry name" value="HELICASE-LIKE TRANSCRIPTION FACTOR"/>
    <property type="match status" value="1"/>
</dbReference>
<dbReference type="InterPro" id="IPR014905">
    <property type="entry name" value="HIRAN"/>
</dbReference>
<evidence type="ECO:0000256" key="2">
    <source>
        <dbReference type="ARBA" id="ARBA00007025"/>
    </source>
</evidence>
<evidence type="ECO:0000256" key="5">
    <source>
        <dbReference type="ARBA" id="ARBA00022771"/>
    </source>
</evidence>
<dbReference type="VEuPathDB" id="FungiDB:SPPG_04962"/>
<feature type="compositionally biased region" description="Pro residues" evidence="12">
    <location>
        <begin position="720"/>
        <end position="739"/>
    </location>
</feature>
<name>A0A0L0HFM8_SPIPD</name>
<dbReference type="GeneID" id="27688385"/>
<dbReference type="Pfam" id="PF08797">
    <property type="entry name" value="HIRAN"/>
    <property type="match status" value="1"/>
</dbReference>
<evidence type="ECO:0000256" key="7">
    <source>
        <dbReference type="ARBA" id="ARBA00022806"/>
    </source>
</evidence>
<keyword evidence="8" id="KW-0862">Zinc</keyword>
<dbReference type="SMART" id="SM00184">
    <property type="entry name" value="RING"/>
    <property type="match status" value="1"/>
</dbReference>
<evidence type="ECO:0000256" key="9">
    <source>
        <dbReference type="ARBA" id="ARBA00022840"/>
    </source>
</evidence>
<dbReference type="InterPro" id="IPR017907">
    <property type="entry name" value="Znf_RING_CS"/>
</dbReference>
<dbReference type="InterPro" id="IPR027417">
    <property type="entry name" value="P-loop_NTPase"/>
</dbReference>
<organism evidence="16 17">
    <name type="scientific">Spizellomyces punctatus (strain DAOM BR117)</name>
    <dbReference type="NCBI Taxonomy" id="645134"/>
    <lineage>
        <taxon>Eukaryota</taxon>
        <taxon>Fungi</taxon>
        <taxon>Fungi incertae sedis</taxon>
        <taxon>Chytridiomycota</taxon>
        <taxon>Chytridiomycota incertae sedis</taxon>
        <taxon>Chytridiomycetes</taxon>
        <taxon>Spizellomycetales</taxon>
        <taxon>Spizellomycetaceae</taxon>
        <taxon>Spizellomyces</taxon>
    </lineage>
</organism>
<dbReference type="GO" id="GO:0003676">
    <property type="term" value="F:nucleic acid binding"/>
    <property type="evidence" value="ECO:0007669"/>
    <property type="project" value="InterPro"/>
</dbReference>
<accession>A0A0L0HFM8</accession>
<keyword evidence="17" id="KW-1185">Reference proteome</keyword>
<dbReference type="CDD" id="cd16509">
    <property type="entry name" value="RING-HC_HLTF"/>
    <property type="match status" value="1"/>
</dbReference>
<dbReference type="Gene3D" id="3.30.40.10">
    <property type="entry name" value="Zinc/RING finger domain, C3HC4 (zinc finger)"/>
    <property type="match status" value="1"/>
</dbReference>
<evidence type="ECO:0000313" key="16">
    <source>
        <dbReference type="EMBL" id="KNC99573.1"/>
    </source>
</evidence>
<dbReference type="GO" id="GO:0004386">
    <property type="term" value="F:helicase activity"/>
    <property type="evidence" value="ECO:0007669"/>
    <property type="project" value="UniProtKB-KW"/>
</dbReference>
<dbReference type="Pfam" id="PF00176">
    <property type="entry name" value="SNF2-rel_dom"/>
    <property type="match status" value="1"/>
</dbReference>
<gene>
    <name evidence="16" type="ORF">SPPG_04962</name>
</gene>
<dbReference type="eggNOG" id="KOG1001">
    <property type="taxonomic scope" value="Eukaryota"/>
</dbReference>
<dbReference type="CDD" id="cd18793">
    <property type="entry name" value="SF2_C_SNF"/>
    <property type="match status" value="1"/>
</dbReference>
<evidence type="ECO:0000256" key="11">
    <source>
        <dbReference type="PROSITE-ProRule" id="PRU00175"/>
    </source>
</evidence>
<dbReference type="Gene3D" id="3.30.70.2330">
    <property type="match status" value="1"/>
</dbReference>
<dbReference type="OMA" id="ETTVWRL"/>
<reference evidence="16 17" key="1">
    <citation type="submission" date="2009-08" db="EMBL/GenBank/DDBJ databases">
        <title>The Genome Sequence of Spizellomyces punctatus strain DAOM BR117.</title>
        <authorList>
            <consortium name="The Broad Institute Genome Sequencing Platform"/>
            <person name="Russ C."/>
            <person name="Cuomo C."/>
            <person name="Shea T."/>
            <person name="Young S.K."/>
            <person name="Zeng Q."/>
            <person name="Koehrsen M."/>
            <person name="Haas B."/>
            <person name="Borodovsky M."/>
            <person name="Guigo R."/>
            <person name="Alvarado L."/>
            <person name="Berlin A."/>
            <person name="Bochicchio J."/>
            <person name="Borenstein D."/>
            <person name="Chapman S."/>
            <person name="Chen Z."/>
            <person name="Engels R."/>
            <person name="Freedman E."/>
            <person name="Gellesch M."/>
            <person name="Goldberg J."/>
            <person name="Griggs A."/>
            <person name="Gujja S."/>
            <person name="Heiman D."/>
            <person name="Hepburn T."/>
            <person name="Howarth C."/>
            <person name="Jen D."/>
            <person name="Larson L."/>
            <person name="Lewis B."/>
            <person name="Mehta T."/>
            <person name="Park D."/>
            <person name="Pearson M."/>
            <person name="Roberts A."/>
            <person name="Saif S."/>
            <person name="Shenoy N."/>
            <person name="Sisk P."/>
            <person name="Stolte C."/>
            <person name="Sykes S."/>
            <person name="Thomson T."/>
            <person name="Walk T."/>
            <person name="White J."/>
            <person name="Yandava C."/>
            <person name="Burger G."/>
            <person name="Gray M.W."/>
            <person name="Holland P.W.H."/>
            <person name="King N."/>
            <person name="Lang F.B.F."/>
            <person name="Roger A.J."/>
            <person name="Ruiz-Trillo I."/>
            <person name="Lander E."/>
            <person name="Nusbaum C."/>
        </authorList>
    </citation>
    <scope>NUCLEOTIDE SEQUENCE [LARGE SCALE GENOMIC DNA]</scope>
    <source>
        <strain evidence="16 17">DAOM BR117</strain>
    </source>
</reference>
<dbReference type="SUPFAM" id="SSF52540">
    <property type="entry name" value="P-loop containing nucleoside triphosphate hydrolases"/>
    <property type="match status" value="2"/>
</dbReference>
<feature type="domain" description="Helicase C-terminal" evidence="15">
    <location>
        <begin position="755"/>
        <end position="934"/>
    </location>
</feature>
<dbReference type="PANTHER" id="PTHR45626">
    <property type="entry name" value="TRANSCRIPTION TERMINATION FACTOR 2-RELATED"/>
    <property type="match status" value="1"/>
</dbReference>
<dbReference type="GO" id="GO:0008094">
    <property type="term" value="F:ATP-dependent activity, acting on DNA"/>
    <property type="evidence" value="ECO:0007669"/>
    <property type="project" value="TreeGrafter"/>
</dbReference>
<dbReference type="InterPro" id="IPR013083">
    <property type="entry name" value="Znf_RING/FYVE/PHD"/>
</dbReference>
<evidence type="ECO:0000259" key="15">
    <source>
        <dbReference type="PROSITE" id="PS51194"/>
    </source>
</evidence>
<dbReference type="PROSITE" id="PS51192">
    <property type="entry name" value="HELICASE_ATP_BIND_1"/>
    <property type="match status" value="1"/>
</dbReference>
<protein>
    <submittedName>
        <fullName evidence="16">Uncharacterized protein</fullName>
    </submittedName>
</protein>
<keyword evidence="9" id="KW-0067">ATP-binding</keyword>
<keyword evidence="10" id="KW-0539">Nucleus</keyword>
<feature type="region of interest" description="Disordered" evidence="12">
    <location>
        <begin position="719"/>
        <end position="748"/>
    </location>
</feature>
<dbReference type="RefSeq" id="XP_016607613.1">
    <property type="nucleotide sequence ID" value="XM_016753201.1"/>
</dbReference>
<dbReference type="EMBL" id="KQ257457">
    <property type="protein sequence ID" value="KNC99573.1"/>
    <property type="molecule type" value="Genomic_DNA"/>
</dbReference>
<dbReference type="SMART" id="SM00487">
    <property type="entry name" value="DEXDc"/>
    <property type="match status" value="1"/>
</dbReference>
<dbReference type="InterPro" id="IPR001841">
    <property type="entry name" value="Znf_RING"/>
</dbReference>
<feature type="region of interest" description="Disordered" evidence="12">
    <location>
        <begin position="1"/>
        <end position="41"/>
    </location>
</feature>
<feature type="region of interest" description="Disordered" evidence="12">
    <location>
        <begin position="197"/>
        <end position="222"/>
    </location>
</feature>
<comment type="subcellular location">
    <subcellularLocation>
        <location evidence="1">Nucleus</location>
    </subcellularLocation>
</comment>
<dbReference type="PROSITE" id="PS50089">
    <property type="entry name" value="ZF_RING_2"/>
    <property type="match status" value="1"/>
</dbReference>
<feature type="compositionally biased region" description="Low complexity" evidence="12">
    <location>
        <begin position="200"/>
        <end position="210"/>
    </location>
</feature>
<proteinExistence type="inferred from homology"/>
<dbReference type="InterPro" id="IPR050628">
    <property type="entry name" value="SNF2_RAD54_helicase_TF"/>
</dbReference>
<evidence type="ECO:0000256" key="10">
    <source>
        <dbReference type="ARBA" id="ARBA00023242"/>
    </source>
</evidence>
<evidence type="ECO:0000256" key="3">
    <source>
        <dbReference type="ARBA" id="ARBA00022723"/>
    </source>
</evidence>
<dbReference type="GO" id="GO:0008270">
    <property type="term" value="F:zinc ion binding"/>
    <property type="evidence" value="ECO:0007669"/>
    <property type="project" value="UniProtKB-KW"/>
</dbReference>
<dbReference type="SMART" id="SM00490">
    <property type="entry name" value="HELICc"/>
    <property type="match status" value="1"/>
</dbReference>
<dbReference type="AlphaFoldDB" id="A0A0L0HFM8"/>
<evidence type="ECO:0000256" key="12">
    <source>
        <dbReference type="SAM" id="MobiDB-lite"/>
    </source>
</evidence>
<dbReference type="STRING" id="645134.A0A0L0HFM8"/>
<keyword evidence="3" id="KW-0479">Metal-binding</keyword>
<sequence length="954" mass="107648">MGATGKRGFASSSDITIDTSKRRKTSGGDGVGEDEAENSTPLTELVPLFDYSEIHQALQIVDTPDQHTEEDPTPSQEVIEPTQRNDVEYTNYRSTIVGIRYYKGMVGKGESVILEREPLNPYDRNAIKVLNMRNDQVGHIPREQAAVLAPFMDAGTIRVEGTVPYGGDNVYRISLDLEVYGPRESYDQVMAALKPFIGTSSKGPSSSSAKGPPPQPLPQPLQDLMQAGTKADVNESRKVLDSLCQQGKEVSDLPLHPSPPALCTRLHPHQLQALAWMVHSEHPSLPTDESDQRQFWMKRSDEKGAYYLNVATNSPVRNPPELCRGGMLADDMGLGKTLTSIALILSDPTGAPLIAPPATTSTRAKYGHQTLIVAPLSVLYNWREQIDRHVPDGKLRYLVYYGADRPQTAATLKKYDVVITTYQTLAMEFNEDYSETTKGKTKPKKGPSENGLLYSIKWRRVILDEGHIIRNRRAKISNACYALTSERRWVLTGTPIINTLDDMFSLIKFLHFTPFNDHQWWNRCFTRSLRLGDRDGLTRLRVLMQNLCLRRTKRMKINGRPIVELPECKVFMFRCEFGEEEREVYKVVETESQRRVEEYVKEGTMSANYANVLVFLTRLRQICVNKDLCPKHFIEELMSNSFATPTQLDLTDENIKYLINKLVEADQNNEDCCVCLDTLKEPVVTPCAHVFCKACISEVKSTNPVCPMCRGDLENRVLLPLPPPPPPESSHPDPTPTPIEPSTHPTRNLPFKSTKIHHLLRFLKATPPNEKSLVFSQFTGMLDCVEPFLTQAGIRYVRFDGTMSMKRREDVLRRFSGVATKRPTATPRKGKKRMADEEIVEDAHVMLISLKCGALGLNLTPANHVYLLDQHWNSSIQTQAIDRVYRLGQTKPVSVVHIVVSDTIEERILSIQARKERLISDAFAGIRQAGKGVVDERRERRARVEEDLREIFGI</sequence>
<evidence type="ECO:0000313" key="17">
    <source>
        <dbReference type="Proteomes" id="UP000053201"/>
    </source>
</evidence>
<evidence type="ECO:0000256" key="6">
    <source>
        <dbReference type="ARBA" id="ARBA00022801"/>
    </source>
</evidence>
<comment type="similarity">
    <text evidence="2">Belongs to the SNF2/RAD54 helicase family.</text>
</comment>
<feature type="domain" description="RING-type" evidence="13">
    <location>
        <begin position="672"/>
        <end position="710"/>
    </location>
</feature>
<dbReference type="GO" id="GO:0005524">
    <property type="term" value="F:ATP binding"/>
    <property type="evidence" value="ECO:0007669"/>
    <property type="project" value="UniProtKB-KW"/>
</dbReference>
<keyword evidence="7" id="KW-0347">Helicase</keyword>
<dbReference type="InParanoid" id="A0A0L0HFM8"/>
<feature type="domain" description="Helicase ATP-binding" evidence="14">
    <location>
        <begin position="317"/>
        <end position="513"/>
    </location>
</feature>
<dbReference type="InterPro" id="IPR000330">
    <property type="entry name" value="SNF2_N"/>
</dbReference>
<dbReference type="Proteomes" id="UP000053201">
    <property type="component" value="Unassembled WGS sequence"/>
</dbReference>
<dbReference type="GO" id="GO:0006281">
    <property type="term" value="P:DNA repair"/>
    <property type="evidence" value="ECO:0007669"/>
    <property type="project" value="TreeGrafter"/>
</dbReference>
<dbReference type="InterPro" id="IPR038718">
    <property type="entry name" value="SNF2-like_sf"/>
</dbReference>